<gene>
    <name evidence="4" type="ORF">B5G41_05180</name>
    <name evidence="3" type="ORF">F2Y10_06085</name>
</gene>
<sequence>MKKLIVYLVIAAAALMAAGCGGNSNNRKQAAETAQAATALEVDNLLADAEKLTGKQVTVEGVCTHICRHGGRKIFLMGTDDTQVIRIEAGEKIGAFKPECVNNLVRVTGTLVEDRIDEAYLAEWEREVKDQLAEQHGEGEAGCSAEQQARGESVASSVGERIAGFRARIADRKAKEGKEYLSFYHVEGGNYEVLE</sequence>
<comment type="caution">
    <text evidence="4">The sequence shown here is derived from an EMBL/GenBank/DDBJ whole genome shotgun (WGS) entry which is preliminary data.</text>
</comment>
<evidence type="ECO:0000313" key="3">
    <source>
        <dbReference type="EMBL" id="KAA2379224.1"/>
    </source>
</evidence>
<evidence type="ECO:0008006" key="7">
    <source>
        <dbReference type="Google" id="ProtNLM"/>
    </source>
</evidence>
<dbReference type="RefSeq" id="WP_018695934.1">
    <property type="nucleotide sequence ID" value="NZ_AP025562.1"/>
</dbReference>
<reference evidence="3 6" key="3">
    <citation type="journal article" date="2019" name="Nat. Med.">
        <title>A library of human gut bacterial isolates paired with longitudinal multiomics data enables mechanistic microbiome research.</title>
        <authorList>
            <person name="Poyet M."/>
            <person name="Groussin M."/>
            <person name="Gibbons S.M."/>
            <person name="Avila-Pacheco J."/>
            <person name="Jiang X."/>
            <person name="Kearney S.M."/>
            <person name="Perrotta A.R."/>
            <person name="Berdy B."/>
            <person name="Zhao S."/>
            <person name="Lieberman T.D."/>
            <person name="Swanson P.K."/>
            <person name="Smith M."/>
            <person name="Roesemann S."/>
            <person name="Alexander J.E."/>
            <person name="Rich S.A."/>
            <person name="Livny J."/>
            <person name="Vlamakis H."/>
            <person name="Clish C."/>
            <person name="Bullock K."/>
            <person name="Deik A."/>
            <person name="Scott J."/>
            <person name="Pierce K.A."/>
            <person name="Xavier R.J."/>
            <person name="Alm E.J."/>
        </authorList>
    </citation>
    <scope>NUCLEOTIDE SEQUENCE [LARGE SCALE GENOMIC DNA]</scope>
    <source>
        <strain evidence="3 6">BIOML-A266</strain>
    </source>
</reference>
<dbReference type="Proteomes" id="UP000195772">
    <property type="component" value="Unassembled WGS sequence"/>
</dbReference>
<name>A0A1Y3QZW8_9BACT</name>
<keyword evidence="2" id="KW-0732">Signal</keyword>
<proteinExistence type="predicted"/>
<reference evidence="5" key="1">
    <citation type="submission" date="2017-04" db="EMBL/GenBank/DDBJ databases">
        <title>Function of individual gut microbiota members based on whole genome sequencing of pure cultures obtained from chicken caecum.</title>
        <authorList>
            <person name="Medvecky M."/>
            <person name="Cejkova D."/>
            <person name="Polansky O."/>
            <person name="Karasova D."/>
            <person name="Kubasova T."/>
            <person name="Cizek A."/>
            <person name="Rychlik I."/>
        </authorList>
    </citation>
    <scope>NUCLEOTIDE SEQUENCE [LARGE SCALE GENOMIC DNA]</scope>
    <source>
        <strain evidence="5">An90</strain>
    </source>
</reference>
<evidence type="ECO:0000256" key="2">
    <source>
        <dbReference type="SAM" id="SignalP"/>
    </source>
</evidence>
<dbReference type="EMBL" id="VVXH01000005">
    <property type="protein sequence ID" value="KAA2379224.1"/>
    <property type="molecule type" value="Genomic_DNA"/>
</dbReference>
<reference evidence="4" key="2">
    <citation type="journal article" date="2018" name="BMC Genomics">
        <title>Whole genome sequencing and function prediction of 133 gut anaerobes isolated from chicken caecum in pure cultures.</title>
        <authorList>
            <person name="Medvecky M."/>
            <person name="Cejkova D."/>
            <person name="Polansky O."/>
            <person name="Karasova D."/>
            <person name="Kubasova T."/>
            <person name="Cizek A."/>
            <person name="Rychlik I."/>
        </authorList>
    </citation>
    <scope>NUCLEOTIDE SEQUENCE</scope>
    <source>
        <strain evidence="4">An90</strain>
    </source>
</reference>
<evidence type="ECO:0000313" key="5">
    <source>
        <dbReference type="Proteomes" id="UP000195772"/>
    </source>
</evidence>
<dbReference type="PROSITE" id="PS51257">
    <property type="entry name" value="PROKAR_LIPOPROTEIN"/>
    <property type="match status" value="1"/>
</dbReference>
<dbReference type="OrthoDB" id="1118652at2"/>
<feature type="region of interest" description="Disordered" evidence="1">
    <location>
        <begin position="132"/>
        <end position="155"/>
    </location>
</feature>
<feature type="signal peptide" evidence="2">
    <location>
        <begin position="1"/>
        <end position="17"/>
    </location>
</feature>
<accession>A0A1Y3QZW8</accession>
<protein>
    <recommendedName>
        <fullName evidence="7">Lipoprotein</fullName>
    </recommendedName>
</protein>
<organism evidence="4 5">
    <name type="scientific">Alistipes onderdonkii</name>
    <dbReference type="NCBI Taxonomy" id="328813"/>
    <lineage>
        <taxon>Bacteria</taxon>
        <taxon>Pseudomonadati</taxon>
        <taxon>Bacteroidota</taxon>
        <taxon>Bacteroidia</taxon>
        <taxon>Bacteroidales</taxon>
        <taxon>Rikenellaceae</taxon>
        <taxon>Alistipes</taxon>
    </lineage>
</organism>
<feature type="chain" id="PRO_5040575980" description="Lipoprotein" evidence="2">
    <location>
        <begin position="18"/>
        <end position="195"/>
    </location>
</feature>
<dbReference type="eggNOG" id="ENOG5030EXX">
    <property type="taxonomic scope" value="Bacteria"/>
</dbReference>
<dbReference type="AlphaFoldDB" id="A0A1Y3QZW8"/>
<evidence type="ECO:0000256" key="1">
    <source>
        <dbReference type="SAM" id="MobiDB-lite"/>
    </source>
</evidence>
<dbReference type="EMBL" id="NFHB01000003">
    <property type="protein sequence ID" value="OUN03858.1"/>
    <property type="molecule type" value="Genomic_DNA"/>
</dbReference>
<dbReference type="Proteomes" id="UP000322940">
    <property type="component" value="Unassembled WGS sequence"/>
</dbReference>
<evidence type="ECO:0000313" key="6">
    <source>
        <dbReference type="Proteomes" id="UP000322940"/>
    </source>
</evidence>
<evidence type="ECO:0000313" key="4">
    <source>
        <dbReference type="EMBL" id="OUN03858.1"/>
    </source>
</evidence>